<dbReference type="EMBL" id="CASHTH010004520">
    <property type="protein sequence ID" value="CAI8058459.1"/>
    <property type="molecule type" value="Genomic_DNA"/>
</dbReference>
<evidence type="ECO:0000313" key="3">
    <source>
        <dbReference type="Proteomes" id="UP001174909"/>
    </source>
</evidence>
<comment type="caution">
    <text evidence="2">The sequence shown here is derived from an EMBL/GenBank/DDBJ whole genome shotgun (WGS) entry which is preliminary data.</text>
</comment>
<accession>A0AA35U2Z9</accession>
<feature type="compositionally biased region" description="Polar residues" evidence="1">
    <location>
        <begin position="347"/>
        <end position="356"/>
    </location>
</feature>
<evidence type="ECO:0000313" key="2">
    <source>
        <dbReference type="EMBL" id="CAI8058459.1"/>
    </source>
</evidence>
<sequence>MDSAAPAQSARPVQPTPQKLRVPRTPLESRQGYHPKMDEELMWRSPPSRQLSREKRVEYESDVRERFYDDYIGARTTGDARNEVLTTSELSKLKYDPAIYRANALQGLVYDPARVVPRGVDLGRALREEKVYSRQREIEQHRQRRMSDSSLKVTPQQLGYLQHFDSSPTRRLSGVGTLPAIPVPAQANRPRSALQKTLDDSLNPEVVPAVETWFTSATNEDKEIAEKFFRTLSSHGKRPDPASRAALHRSRARSAVMTPSRKQRQEREIQSLYKQMSRETGIEGRAGGGAGRMSDKETSPSHTSRYRRSSSTTEKGGGAAKGGMFTTSQRQQPSHFTVHPDWASEYSGLQQHSRRK</sequence>
<protein>
    <submittedName>
        <fullName evidence="2">Uncharacterized protein</fullName>
    </submittedName>
</protein>
<feature type="region of interest" description="Disordered" evidence="1">
    <location>
        <begin position="1"/>
        <end position="56"/>
    </location>
</feature>
<feature type="region of interest" description="Disordered" evidence="1">
    <location>
        <begin position="231"/>
        <end position="356"/>
    </location>
</feature>
<reference evidence="2" key="1">
    <citation type="submission" date="2023-03" db="EMBL/GenBank/DDBJ databases">
        <authorList>
            <person name="Steffen K."/>
            <person name="Cardenas P."/>
        </authorList>
    </citation>
    <scope>NUCLEOTIDE SEQUENCE</scope>
</reference>
<feature type="compositionally biased region" description="Polar residues" evidence="1">
    <location>
        <begin position="325"/>
        <end position="335"/>
    </location>
</feature>
<dbReference type="Proteomes" id="UP001174909">
    <property type="component" value="Unassembled WGS sequence"/>
</dbReference>
<name>A0AA35U2Z9_GEOBA</name>
<dbReference type="AlphaFoldDB" id="A0AA35U2Z9"/>
<gene>
    <name evidence="2" type="ORF">GBAR_LOCUS31793</name>
</gene>
<evidence type="ECO:0000256" key="1">
    <source>
        <dbReference type="SAM" id="MobiDB-lite"/>
    </source>
</evidence>
<keyword evidence="3" id="KW-1185">Reference proteome</keyword>
<proteinExistence type="predicted"/>
<organism evidence="2 3">
    <name type="scientific">Geodia barretti</name>
    <name type="common">Barrett's horny sponge</name>
    <dbReference type="NCBI Taxonomy" id="519541"/>
    <lineage>
        <taxon>Eukaryota</taxon>
        <taxon>Metazoa</taxon>
        <taxon>Porifera</taxon>
        <taxon>Demospongiae</taxon>
        <taxon>Heteroscleromorpha</taxon>
        <taxon>Tetractinellida</taxon>
        <taxon>Astrophorina</taxon>
        <taxon>Geodiidae</taxon>
        <taxon>Geodia</taxon>
    </lineage>
</organism>